<dbReference type="AlphaFoldDB" id="A0A812JVY2"/>
<dbReference type="Proteomes" id="UP000649617">
    <property type="component" value="Unassembled WGS sequence"/>
</dbReference>
<dbReference type="OrthoDB" id="442298at2759"/>
<comment type="caution">
    <text evidence="1">The sequence shown here is derived from an EMBL/GenBank/DDBJ whole genome shotgun (WGS) entry which is preliminary data.</text>
</comment>
<keyword evidence="2" id="KW-1185">Reference proteome</keyword>
<protein>
    <submittedName>
        <fullName evidence="1">Kcnb2 protein</fullName>
    </submittedName>
</protein>
<dbReference type="EMBL" id="CAJNIZ010002964">
    <property type="protein sequence ID" value="CAE7216936.1"/>
    <property type="molecule type" value="Genomic_DNA"/>
</dbReference>
<sequence>GSLIEFRTMGAPTFQLTCSDRWNWDGHETFGGIARLALIHHICVKPVGGTERFDEEFNVLDRDANLTLPIVRLKSIMQEALSLLNDSPRECDDIGKHQL</sequence>
<evidence type="ECO:0000313" key="1">
    <source>
        <dbReference type="EMBL" id="CAE7216936.1"/>
    </source>
</evidence>
<proteinExistence type="predicted"/>
<evidence type="ECO:0000313" key="2">
    <source>
        <dbReference type="Proteomes" id="UP000649617"/>
    </source>
</evidence>
<feature type="non-terminal residue" evidence="1">
    <location>
        <position position="1"/>
    </location>
</feature>
<reference evidence="1" key="1">
    <citation type="submission" date="2021-02" db="EMBL/GenBank/DDBJ databases">
        <authorList>
            <person name="Dougan E. K."/>
            <person name="Rhodes N."/>
            <person name="Thang M."/>
            <person name="Chan C."/>
        </authorList>
    </citation>
    <scope>NUCLEOTIDE SEQUENCE</scope>
</reference>
<name>A0A812JVY2_SYMPI</name>
<accession>A0A812JVY2</accession>
<gene>
    <name evidence="1" type="primary">Kcnb2</name>
    <name evidence="1" type="ORF">SPIL2461_LOCUS2660</name>
</gene>
<organism evidence="1 2">
    <name type="scientific">Symbiodinium pilosum</name>
    <name type="common">Dinoflagellate</name>
    <dbReference type="NCBI Taxonomy" id="2952"/>
    <lineage>
        <taxon>Eukaryota</taxon>
        <taxon>Sar</taxon>
        <taxon>Alveolata</taxon>
        <taxon>Dinophyceae</taxon>
        <taxon>Suessiales</taxon>
        <taxon>Symbiodiniaceae</taxon>
        <taxon>Symbiodinium</taxon>
    </lineage>
</organism>